<keyword evidence="3" id="KW-1185">Reference proteome</keyword>
<keyword evidence="1" id="KW-0812">Transmembrane</keyword>
<gene>
    <name evidence="2" type="ORF">mMyoMyo1_009455</name>
</gene>
<sequence length="201" mass="22662">MGLFGALGCFPDCLYDPGQVPFCLEQDFLIPQGLFPQLFLLLWFSQFVSEIVYVSLCFCLSNRCLYAFLSLLMSLSLSLSFTLYFVSSSLWPLSLSLSFSLSLSPPPVRLQWEGLILEREEGRGRERNMDRLPLVLSLQPGLCPDKESTGNLLVHGTTLQPTEPPKPVQHTCILNVIKYFAFLNKASCILLFISHVSLCHY</sequence>
<proteinExistence type="predicted"/>
<dbReference type="AlphaFoldDB" id="A0A7J7SC26"/>
<dbReference type="Proteomes" id="UP000527355">
    <property type="component" value="Unassembled WGS sequence"/>
</dbReference>
<reference evidence="2 3" key="1">
    <citation type="journal article" date="2020" name="Nature">
        <title>Six reference-quality genomes reveal evolution of bat adaptations.</title>
        <authorList>
            <person name="Jebb D."/>
            <person name="Huang Z."/>
            <person name="Pippel M."/>
            <person name="Hughes G.M."/>
            <person name="Lavrichenko K."/>
            <person name="Devanna P."/>
            <person name="Winkler S."/>
            <person name="Jermiin L.S."/>
            <person name="Skirmuntt E.C."/>
            <person name="Katzourakis A."/>
            <person name="Burkitt-Gray L."/>
            <person name="Ray D.A."/>
            <person name="Sullivan K.A.M."/>
            <person name="Roscito J.G."/>
            <person name="Kirilenko B.M."/>
            <person name="Davalos L.M."/>
            <person name="Corthals A.P."/>
            <person name="Power M.L."/>
            <person name="Jones G."/>
            <person name="Ransome R.D."/>
            <person name="Dechmann D.K.N."/>
            <person name="Locatelli A.G."/>
            <person name="Puechmaille S.J."/>
            <person name="Fedrigo O."/>
            <person name="Jarvis E.D."/>
            <person name="Hiller M."/>
            <person name="Vernes S.C."/>
            <person name="Myers E.W."/>
            <person name="Teeling E.C."/>
        </authorList>
    </citation>
    <scope>NUCLEOTIDE SEQUENCE [LARGE SCALE GENOMIC DNA]</scope>
    <source>
        <strain evidence="2">MMyoMyo1</strain>
        <tissue evidence="2">Flight muscle</tissue>
    </source>
</reference>
<evidence type="ECO:0000313" key="2">
    <source>
        <dbReference type="EMBL" id="KAF6285884.1"/>
    </source>
</evidence>
<feature type="transmembrane region" description="Helical" evidence="1">
    <location>
        <begin position="65"/>
        <end position="86"/>
    </location>
</feature>
<evidence type="ECO:0000256" key="1">
    <source>
        <dbReference type="SAM" id="Phobius"/>
    </source>
</evidence>
<feature type="transmembrane region" description="Helical" evidence="1">
    <location>
        <begin position="38"/>
        <end position="58"/>
    </location>
</feature>
<accession>A0A7J7SC26</accession>
<name>A0A7J7SC26_MYOMY</name>
<keyword evidence="1" id="KW-0472">Membrane</keyword>
<dbReference type="EMBL" id="JABWUV010000019">
    <property type="protein sequence ID" value="KAF6285884.1"/>
    <property type="molecule type" value="Genomic_DNA"/>
</dbReference>
<evidence type="ECO:0000313" key="3">
    <source>
        <dbReference type="Proteomes" id="UP000527355"/>
    </source>
</evidence>
<comment type="caution">
    <text evidence="2">The sequence shown here is derived from an EMBL/GenBank/DDBJ whole genome shotgun (WGS) entry which is preliminary data.</text>
</comment>
<organism evidence="2 3">
    <name type="scientific">Myotis myotis</name>
    <name type="common">Greater mouse-eared bat</name>
    <name type="synonym">Vespertilio myotis</name>
    <dbReference type="NCBI Taxonomy" id="51298"/>
    <lineage>
        <taxon>Eukaryota</taxon>
        <taxon>Metazoa</taxon>
        <taxon>Chordata</taxon>
        <taxon>Craniata</taxon>
        <taxon>Vertebrata</taxon>
        <taxon>Euteleostomi</taxon>
        <taxon>Mammalia</taxon>
        <taxon>Eutheria</taxon>
        <taxon>Laurasiatheria</taxon>
        <taxon>Chiroptera</taxon>
        <taxon>Yangochiroptera</taxon>
        <taxon>Vespertilionidae</taxon>
        <taxon>Myotis</taxon>
    </lineage>
</organism>
<protein>
    <submittedName>
        <fullName evidence="2">Uncharacterized protein</fullName>
    </submittedName>
</protein>
<keyword evidence="1" id="KW-1133">Transmembrane helix</keyword>